<dbReference type="EMBL" id="BLXY01000013">
    <property type="protein sequence ID" value="GFO65877.1"/>
    <property type="molecule type" value="Genomic_DNA"/>
</dbReference>
<dbReference type="AlphaFoldDB" id="A0A6V8N1U7"/>
<accession>A0A6V8N1U7</accession>
<proteinExistence type="predicted"/>
<sequence length="57" mass="6538">MQGFQLALQWLQGRVQIVAQSDMFLVGPILKECPNLLDVAMNVAYDDCHHLLRLIDR</sequence>
<gene>
    <name evidence="1" type="ORF">GMPD_37960</name>
</gene>
<evidence type="ECO:0000313" key="2">
    <source>
        <dbReference type="Proteomes" id="UP000568888"/>
    </source>
</evidence>
<protein>
    <submittedName>
        <fullName evidence="1">Uncharacterized protein</fullName>
    </submittedName>
</protein>
<name>A0A6V8N1U7_9BACT</name>
<organism evidence="1 2">
    <name type="scientific">Geomonas paludis</name>
    <dbReference type="NCBI Taxonomy" id="2740185"/>
    <lineage>
        <taxon>Bacteria</taxon>
        <taxon>Pseudomonadati</taxon>
        <taxon>Thermodesulfobacteriota</taxon>
        <taxon>Desulfuromonadia</taxon>
        <taxon>Geobacterales</taxon>
        <taxon>Geobacteraceae</taxon>
        <taxon>Geomonas</taxon>
    </lineage>
</organism>
<reference evidence="2" key="1">
    <citation type="submission" date="2020-06" db="EMBL/GenBank/DDBJ databases">
        <title>Draft genomic sequecing of Geomonas sp. Red736.</title>
        <authorList>
            <person name="Itoh H."/>
            <person name="Xu Z.X."/>
            <person name="Ushijima N."/>
            <person name="Masuda Y."/>
            <person name="Shiratori Y."/>
            <person name="Senoo K."/>
        </authorList>
    </citation>
    <scope>NUCLEOTIDE SEQUENCE [LARGE SCALE GENOMIC DNA]</scope>
    <source>
        <strain evidence="2">Red736</strain>
    </source>
</reference>
<dbReference type="Proteomes" id="UP000568888">
    <property type="component" value="Unassembled WGS sequence"/>
</dbReference>
<evidence type="ECO:0000313" key="1">
    <source>
        <dbReference type="EMBL" id="GFO65877.1"/>
    </source>
</evidence>
<comment type="caution">
    <text evidence="1">The sequence shown here is derived from an EMBL/GenBank/DDBJ whole genome shotgun (WGS) entry which is preliminary data.</text>
</comment>